<dbReference type="GO" id="GO:0016226">
    <property type="term" value="P:iron-sulfur cluster assembly"/>
    <property type="evidence" value="ECO:0007669"/>
    <property type="project" value="InterPro"/>
</dbReference>
<dbReference type="GO" id="GO:0005737">
    <property type="term" value="C:cytoplasm"/>
    <property type="evidence" value="ECO:0007669"/>
    <property type="project" value="TreeGrafter"/>
</dbReference>
<dbReference type="InterPro" id="IPR016092">
    <property type="entry name" value="ATAP"/>
</dbReference>
<dbReference type="Pfam" id="PF01521">
    <property type="entry name" value="Fe-S_biosyn"/>
    <property type="match status" value="1"/>
</dbReference>
<organism evidence="3">
    <name type="scientific">hot springs metagenome</name>
    <dbReference type="NCBI Taxonomy" id="433727"/>
    <lineage>
        <taxon>unclassified sequences</taxon>
        <taxon>metagenomes</taxon>
        <taxon>ecological metagenomes</taxon>
    </lineage>
</organism>
<dbReference type="Gene3D" id="2.60.300.12">
    <property type="entry name" value="HesB-like domain"/>
    <property type="match status" value="1"/>
</dbReference>
<dbReference type="NCBIfam" id="TIGR00049">
    <property type="entry name" value="iron-sulfur cluster assembly accessory protein"/>
    <property type="match status" value="1"/>
</dbReference>
<gene>
    <name evidence="3" type="ORF">A45J_0966</name>
</gene>
<dbReference type="InterPro" id="IPR000361">
    <property type="entry name" value="ATAP_core_dom"/>
</dbReference>
<dbReference type="AlphaFoldDB" id="A0A5J4L2Z1"/>
<evidence type="ECO:0000256" key="1">
    <source>
        <dbReference type="ARBA" id="ARBA00006718"/>
    </source>
</evidence>
<dbReference type="EMBL" id="BLAB01000001">
    <property type="protein sequence ID" value="GER93230.1"/>
    <property type="molecule type" value="Genomic_DNA"/>
</dbReference>
<dbReference type="InterPro" id="IPR035903">
    <property type="entry name" value="HesB-like_dom_sf"/>
</dbReference>
<dbReference type="SUPFAM" id="SSF89360">
    <property type="entry name" value="HesB-like domain"/>
    <property type="match status" value="1"/>
</dbReference>
<feature type="domain" description="Core" evidence="2">
    <location>
        <begin position="2"/>
        <end position="93"/>
    </location>
</feature>
<dbReference type="PANTHER" id="PTHR10072:SF41">
    <property type="entry name" value="IRON-SULFUR CLUSTER ASSEMBLY 1 HOMOLOG, MITOCHONDRIAL"/>
    <property type="match status" value="1"/>
</dbReference>
<dbReference type="GO" id="GO:0051537">
    <property type="term" value="F:2 iron, 2 sulfur cluster binding"/>
    <property type="evidence" value="ECO:0007669"/>
    <property type="project" value="TreeGrafter"/>
</dbReference>
<reference evidence="3" key="1">
    <citation type="submission" date="2019-10" db="EMBL/GenBank/DDBJ databases">
        <title>Metagenomic sequencing of thiosulfate-disproportionating enrichment culture.</title>
        <authorList>
            <person name="Umezawa K."/>
            <person name="Kojima H."/>
            <person name="Fukui M."/>
        </authorList>
    </citation>
    <scope>NUCLEOTIDE SEQUENCE</scope>
    <source>
        <strain evidence="3">45J</strain>
    </source>
</reference>
<dbReference type="InterPro" id="IPR050322">
    <property type="entry name" value="Fe-S_cluster_asmbl/transfer"/>
</dbReference>
<proteinExistence type="inferred from homology"/>
<protein>
    <submittedName>
        <fullName evidence="3">Iron-sulfur cluster assembly accessory protein</fullName>
    </submittedName>
</protein>
<dbReference type="PANTHER" id="PTHR10072">
    <property type="entry name" value="IRON-SULFUR CLUSTER ASSEMBLY PROTEIN"/>
    <property type="match status" value="1"/>
</dbReference>
<comment type="similarity">
    <text evidence="1">Belongs to the HesB/IscA family.</text>
</comment>
<sequence length="106" mass="11191">MITITDKAAEKAIAILAAEGKDSWGLRIYSAEGGCCGPSYGLDIDERPMADDEIIEKNGLRVFVNRNTLSTLVGMQLDYYDDGEREGFILSGGAAPSCSSGCSSCG</sequence>
<comment type="caution">
    <text evidence="3">The sequence shown here is derived from an EMBL/GenBank/DDBJ whole genome shotgun (WGS) entry which is preliminary data.</text>
</comment>
<evidence type="ECO:0000313" key="3">
    <source>
        <dbReference type="EMBL" id="GER93230.1"/>
    </source>
</evidence>
<name>A0A5J4L2Z1_9ZZZZ</name>
<accession>A0A5J4L2Z1</accession>
<evidence type="ECO:0000259" key="2">
    <source>
        <dbReference type="Pfam" id="PF01521"/>
    </source>
</evidence>